<proteinExistence type="predicted"/>
<evidence type="ECO:0000313" key="2">
    <source>
        <dbReference type="Proteomes" id="UP001281147"/>
    </source>
</evidence>
<evidence type="ECO:0000313" key="1">
    <source>
        <dbReference type="EMBL" id="KAK3705597.1"/>
    </source>
</evidence>
<keyword evidence="2" id="KW-1185">Reference proteome</keyword>
<accession>A0ACC3MXI3</accession>
<reference evidence="1" key="1">
    <citation type="submission" date="2023-07" db="EMBL/GenBank/DDBJ databases">
        <title>Black Yeasts Isolated from many extreme environments.</title>
        <authorList>
            <person name="Coleine C."/>
            <person name="Stajich J.E."/>
            <person name="Selbmann L."/>
        </authorList>
    </citation>
    <scope>NUCLEOTIDE SEQUENCE</scope>
    <source>
        <strain evidence="1">CCFEE 5714</strain>
    </source>
</reference>
<gene>
    <name evidence="1" type="ORF">LTR37_013205</name>
</gene>
<sequence>MSNTRPEAQKDFEIPPGVETTPPPATKRRRRLGAGYPPEARPSDTRMDPLTGLDWESGSSLDDRSPGTGSTVSLDTIPEKRSARTKTQRALSESAVRTVSEPAVTTVRENTPEYGRVLYDTLSDLVESQKKILKCQKSIAASQESMISVHEGLLGKLVERFTEVNAVMHGRTPKRKGPVIVREGGESSTGVAPELAKSLFDFPHQGRERD</sequence>
<dbReference type="EMBL" id="JAUTXU010000128">
    <property type="protein sequence ID" value="KAK3705597.1"/>
    <property type="molecule type" value="Genomic_DNA"/>
</dbReference>
<organism evidence="1 2">
    <name type="scientific">Vermiconidia calcicola</name>
    <dbReference type="NCBI Taxonomy" id="1690605"/>
    <lineage>
        <taxon>Eukaryota</taxon>
        <taxon>Fungi</taxon>
        <taxon>Dikarya</taxon>
        <taxon>Ascomycota</taxon>
        <taxon>Pezizomycotina</taxon>
        <taxon>Dothideomycetes</taxon>
        <taxon>Dothideomycetidae</taxon>
        <taxon>Mycosphaerellales</taxon>
        <taxon>Extremaceae</taxon>
        <taxon>Vermiconidia</taxon>
    </lineage>
</organism>
<name>A0ACC3MXI3_9PEZI</name>
<dbReference type="Proteomes" id="UP001281147">
    <property type="component" value="Unassembled WGS sequence"/>
</dbReference>
<protein>
    <submittedName>
        <fullName evidence="1">Uncharacterized protein</fullName>
    </submittedName>
</protein>
<comment type="caution">
    <text evidence="1">The sequence shown here is derived from an EMBL/GenBank/DDBJ whole genome shotgun (WGS) entry which is preliminary data.</text>
</comment>